<accession>D3F206</accession>
<name>D3F206_CONWI</name>
<evidence type="ECO:0000313" key="2">
    <source>
        <dbReference type="EMBL" id="ADB50181.1"/>
    </source>
</evidence>
<protein>
    <submittedName>
        <fullName evidence="2">Uncharacterized protein</fullName>
    </submittedName>
</protein>
<organism evidence="2 3">
    <name type="scientific">Conexibacter woesei (strain DSM 14684 / CCUG 47730 / CIP 108061 / JCM 11494 / NBRC 100937 / ID131577)</name>
    <dbReference type="NCBI Taxonomy" id="469383"/>
    <lineage>
        <taxon>Bacteria</taxon>
        <taxon>Bacillati</taxon>
        <taxon>Actinomycetota</taxon>
        <taxon>Thermoleophilia</taxon>
        <taxon>Solirubrobacterales</taxon>
        <taxon>Conexibacteraceae</taxon>
        <taxon>Conexibacter</taxon>
    </lineage>
</organism>
<dbReference type="RefSeq" id="WP_012933232.1">
    <property type="nucleotide sequence ID" value="NC_013739.1"/>
</dbReference>
<keyword evidence="3" id="KW-1185">Reference proteome</keyword>
<dbReference type="STRING" id="469383.Cwoe_1754"/>
<evidence type="ECO:0000313" key="3">
    <source>
        <dbReference type="Proteomes" id="UP000008229"/>
    </source>
</evidence>
<reference evidence="3" key="2">
    <citation type="submission" date="2010-01" db="EMBL/GenBank/DDBJ databases">
        <title>The complete genome of Conexibacter woesei DSM 14684.</title>
        <authorList>
            <consortium name="US DOE Joint Genome Institute (JGI-PGF)"/>
            <person name="Lucas S."/>
            <person name="Copeland A."/>
            <person name="Lapidus A."/>
            <person name="Glavina del Rio T."/>
            <person name="Dalin E."/>
            <person name="Tice H."/>
            <person name="Bruce D."/>
            <person name="Goodwin L."/>
            <person name="Pitluck S."/>
            <person name="Kyrpides N."/>
            <person name="Mavromatis K."/>
            <person name="Ivanova N."/>
            <person name="Mikhailova N."/>
            <person name="Chertkov O."/>
            <person name="Brettin T."/>
            <person name="Detter J.C."/>
            <person name="Han C."/>
            <person name="Larimer F."/>
            <person name="Land M."/>
            <person name="Hauser L."/>
            <person name="Markowitz V."/>
            <person name="Cheng J.-F."/>
            <person name="Hugenholtz P."/>
            <person name="Woyke T."/>
            <person name="Wu D."/>
            <person name="Pukall R."/>
            <person name="Steenblock K."/>
            <person name="Schneider S."/>
            <person name="Klenk H.-P."/>
            <person name="Eisen J.A."/>
        </authorList>
    </citation>
    <scope>NUCLEOTIDE SEQUENCE [LARGE SCALE GENOMIC DNA]</scope>
    <source>
        <strain evidence="3">DSM 14684 / CIP 108061 / JCM 11494 / NBRC 100937 / ID131577</strain>
    </source>
</reference>
<dbReference type="Proteomes" id="UP000008229">
    <property type="component" value="Chromosome"/>
</dbReference>
<dbReference type="HOGENOM" id="CLU_2315459_0_0_11"/>
<dbReference type="AlphaFoldDB" id="D3F206"/>
<keyword evidence="1" id="KW-0732">Signal</keyword>
<proteinExistence type="predicted"/>
<dbReference type="EMBL" id="CP001854">
    <property type="protein sequence ID" value="ADB50181.1"/>
    <property type="molecule type" value="Genomic_DNA"/>
</dbReference>
<dbReference type="KEGG" id="cwo:Cwoe_1754"/>
<gene>
    <name evidence="2" type="ordered locus">Cwoe_1754</name>
</gene>
<feature type="signal peptide" evidence="1">
    <location>
        <begin position="1"/>
        <end position="28"/>
    </location>
</feature>
<evidence type="ECO:0000256" key="1">
    <source>
        <dbReference type="SAM" id="SignalP"/>
    </source>
</evidence>
<feature type="chain" id="PRO_5003043944" evidence="1">
    <location>
        <begin position="29"/>
        <end position="99"/>
    </location>
</feature>
<reference evidence="2 3" key="1">
    <citation type="journal article" date="2010" name="Stand. Genomic Sci.">
        <title>Complete genome sequence of Conexibacter woesei type strain (ID131577).</title>
        <authorList>
            <person name="Pukall R."/>
            <person name="Lapidus A."/>
            <person name="Glavina Del Rio T."/>
            <person name="Copeland A."/>
            <person name="Tice H."/>
            <person name="Cheng J.-F."/>
            <person name="Lucas S."/>
            <person name="Chen F."/>
            <person name="Nolan M."/>
            <person name="Bruce D."/>
            <person name="Goodwin L."/>
            <person name="Pitluck S."/>
            <person name="Mavromatis K."/>
            <person name="Ivanova N."/>
            <person name="Ovchinnikova G."/>
            <person name="Pati A."/>
            <person name="Chen A."/>
            <person name="Palaniappan K."/>
            <person name="Land M."/>
            <person name="Hauser L."/>
            <person name="Chang Y.-J."/>
            <person name="Jeffries C.D."/>
            <person name="Chain P."/>
            <person name="Meincke L."/>
            <person name="Sims D."/>
            <person name="Brettin T."/>
            <person name="Detter J.C."/>
            <person name="Rohde M."/>
            <person name="Goeker M."/>
            <person name="Bristow J."/>
            <person name="Eisen J.A."/>
            <person name="Markowitz V."/>
            <person name="Kyrpides N.C."/>
            <person name="Klenk H.-P."/>
            <person name="Hugenholtz P."/>
        </authorList>
    </citation>
    <scope>NUCLEOTIDE SEQUENCE [LARGE SCALE GENOMIC DNA]</scope>
    <source>
        <strain evidence="3">DSM 14684 / CIP 108061 / JCM 11494 / NBRC 100937 / ID131577</strain>
    </source>
</reference>
<sequence length="99" mass="10996" precursor="true">MLDELVTFLLGALVISLLIALSASAALAAGAACWAAAAALRRRHADRRLEELRERHYEEVRARARRPLIEIEPVDFDDWPVLGGEPSEPPVVFPRRRAA</sequence>